<dbReference type="InterPro" id="IPR035220">
    <property type="entry name" value="DUF5330"/>
</dbReference>
<gene>
    <name evidence="1" type="ORF">EDC22_11636</name>
</gene>
<evidence type="ECO:0008006" key="3">
    <source>
        <dbReference type="Google" id="ProtNLM"/>
    </source>
</evidence>
<comment type="caution">
    <text evidence="1">The sequence shown here is derived from an EMBL/GenBank/DDBJ whole genome shotgun (WGS) entry which is preliminary data.</text>
</comment>
<evidence type="ECO:0000313" key="1">
    <source>
        <dbReference type="EMBL" id="TCT04160.1"/>
    </source>
</evidence>
<dbReference type="AlphaFoldDB" id="A0A4R3LU84"/>
<reference evidence="1 2" key="1">
    <citation type="submission" date="2019-03" db="EMBL/GenBank/DDBJ databases">
        <title>Genomic Encyclopedia of Type Strains, Phase IV (KMG-IV): sequencing the most valuable type-strain genomes for metagenomic binning, comparative biology and taxonomic classification.</title>
        <authorList>
            <person name="Goeker M."/>
        </authorList>
    </citation>
    <scope>NUCLEOTIDE SEQUENCE [LARGE SCALE GENOMIC DNA]</scope>
    <source>
        <strain evidence="1 2">DSM 19345</strain>
    </source>
</reference>
<accession>A0A4R3LU84</accession>
<dbReference type="EMBL" id="SMAK01000016">
    <property type="protein sequence ID" value="TCT04160.1"/>
    <property type="molecule type" value="Genomic_DNA"/>
</dbReference>
<dbReference type="OrthoDB" id="7923950at2"/>
<keyword evidence="2" id="KW-1185">Reference proteome</keyword>
<dbReference type="RefSeq" id="WP_132807862.1">
    <property type="nucleotide sequence ID" value="NZ_SMAK01000016.1"/>
</dbReference>
<evidence type="ECO:0000313" key="2">
    <source>
        <dbReference type="Proteomes" id="UP000295678"/>
    </source>
</evidence>
<sequence length="122" mass="13009">MFLIRTAFWLTLVILLIPVSGHDGSSGEAAGPEISPVDAFEAARHTVSDLAGFCDRNPDTCRTGSAVVRVLGQKAQAGALMVYEYLAEASEDGSGRQDVRHAVDTLSLEDRHVPWRGPGGES</sequence>
<dbReference type="Proteomes" id="UP000295678">
    <property type="component" value="Unassembled WGS sequence"/>
</dbReference>
<proteinExistence type="predicted"/>
<dbReference type="Pfam" id="PF17264">
    <property type="entry name" value="DUF5330"/>
    <property type="match status" value="1"/>
</dbReference>
<organism evidence="1 2">
    <name type="scientific">Tepidamorphus gemmatus</name>
    <dbReference type="NCBI Taxonomy" id="747076"/>
    <lineage>
        <taxon>Bacteria</taxon>
        <taxon>Pseudomonadati</taxon>
        <taxon>Pseudomonadota</taxon>
        <taxon>Alphaproteobacteria</taxon>
        <taxon>Hyphomicrobiales</taxon>
        <taxon>Tepidamorphaceae</taxon>
        <taxon>Tepidamorphus</taxon>
    </lineage>
</organism>
<protein>
    <recommendedName>
        <fullName evidence="3">DUF5330 domain-containing protein</fullName>
    </recommendedName>
</protein>
<name>A0A4R3LU84_9HYPH</name>